<accession>A0A9C6X1S4</accession>
<protein>
    <submittedName>
        <fullName evidence="2">Uncharacterized protein LOC127750292</fullName>
    </submittedName>
</protein>
<dbReference type="RefSeq" id="XP_052127492.1">
    <property type="nucleotide sequence ID" value="XM_052271532.1"/>
</dbReference>
<dbReference type="GeneID" id="127750292"/>
<organism evidence="1 2">
    <name type="scientific">Frankliniella occidentalis</name>
    <name type="common">Western flower thrips</name>
    <name type="synonym">Euthrips occidentalis</name>
    <dbReference type="NCBI Taxonomy" id="133901"/>
    <lineage>
        <taxon>Eukaryota</taxon>
        <taxon>Metazoa</taxon>
        <taxon>Ecdysozoa</taxon>
        <taxon>Arthropoda</taxon>
        <taxon>Hexapoda</taxon>
        <taxon>Insecta</taxon>
        <taxon>Pterygota</taxon>
        <taxon>Neoptera</taxon>
        <taxon>Paraneoptera</taxon>
        <taxon>Thysanoptera</taxon>
        <taxon>Terebrantia</taxon>
        <taxon>Thripoidea</taxon>
        <taxon>Thripidae</taxon>
        <taxon>Frankliniella</taxon>
    </lineage>
</organism>
<gene>
    <name evidence="2" type="primary">LOC127750292</name>
</gene>
<evidence type="ECO:0000313" key="2">
    <source>
        <dbReference type="RefSeq" id="XP_052127492.1"/>
    </source>
</evidence>
<keyword evidence="1" id="KW-1185">Reference proteome</keyword>
<reference evidence="2" key="1">
    <citation type="submission" date="2025-08" db="UniProtKB">
        <authorList>
            <consortium name="RefSeq"/>
        </authorList>
    </citation>
    <scope>IDENTIFICATION</scope>
    <source>
        <tissue evidence="2">Whole organism</tissue>
    </source>
</reference>
<dbReference type="AlphaFoldDB" id="A0A9C6X1S4"/>
<dbReference type="InterPro" id="IPR012337">
    <property type="entry name" value="RNaseH-like_sf"/>
</dbReference>
<proteinExistence type="predicted"/>
<name>A0A9C6X1S4_FRAOC</name>
<sequence>MTACARTLKGIIGEQLLHIQCWSHKLDKLEKIPSQAFTKLNEYVSKTKQVFLNTRKRKHRYISFLEDKYGQNNNDIGFKKAKLFPMPVMTRWNSWVQSVDCISDYAEDIFEFVRTLDDSDSNAVEYFKNLEELDWKIVKAEAAFVVEHCAPVSDLLLLLEGNKYPLAHRLLPNLNQLLVSFTIIMESDRIKRVVGEKTLAALLQLPKQEMYRAGRRMRSMCRMCFDRLTGLIDTDTAKLFFESCASLFCPVKIMSGTVDTVSRAYKNIPMLKEIPLAQFLVQHGVLQKEVENYLLNNRSKKVDAVHEVLKGMLASENKSFAIVCLQVIFSPV</sequence>
<dbReference type="SUPFAM" id="SSF53098">
    <property type="entry name" value="Ribonuclease H-like"/>
    <property type="match status" value="1"/>
</dbReference>
<dbReference type="Proteomes" id="UP000504606">
    <property type="component" value="Unplaced"/>
</dbReference>
<dbReference type="KEGG" id="foc:127750292"/>
<evidence type="ECO:0000313" key="1">
    <source>
        <dbReference type="Proteomes" id="UP000504606"/>
    </source>
</evidence>
<dbReference type="OrthoDB" id="5978586at2759"/>